<name>A0A075GND5_9ARCH</name>
<sequence length="149" mass="17024">MAIYYLQQNKNNPSHLRIVRYISMSEENKIDIKHLQLLVLQESENDVMQKLDSNLYNSISKFIGDLKSAESDGIDAKIKNTLLDMVTELASSLLKLRLEKASLNNSNSSALLDVEKYILDSQKEMEERKDMILSRILNGKPELLGSHDQ</sequence>
<organism evidence="1">
    <name type="scientific">uncultured marine thaumarchaeote KM3_163_G06</name>
    <dbReference type="NCBI Taxonomy" id="1456034"/>
    <lineage>
        <taxon>Archaea</taxon>
        <taxon>Nitrososphaerota</taxon>
        <taxon>environmental samples</taxon>
    </lineage>
</organism>
<accession>A0A075GND5</accession>
<protein>
    <submittedName>
        <fullName evidence="1">Uncharacterized protein</fullName>
    </submittedName>
</protein>
<proteinExistence type="predicted"/>
<dbReference type="AlphaFoldDB" id="A0A075GND5"/>
<dbReference type="EMBL" id="KF900676">
    <property type="protein sequence ID" value="AIF03303.1"/>
    <property type="molecule type" value="Genomic_DNA"/>
</dbReference>
<reference evidence="1" key="1">
    <citation type="journal article" date="2014" name="Genome Biol. Evol.">
        <title>Pangenome evidence for extensive interdomain horizontal transfer affecting lineage core and shell genes in uncultured planktonic thaumarchaeota and euryarchaeota.</title>
        <authorList>
            <person name="Deschamps P."/>
            <person name="Zivanovic Y."/>
            <person name="Moreira D."/>
            <person name="Rodriguez-Valera F."/>
            <person name="Lopez-Garcia P."/>
        </authorList>
    </citation>
    <scope>NUCLEOTIDE SEQUENCE</scope>
</reference>
<evidence type="ECO:0000313" key="1">
    <source>
        <dbReference type="EMBL" id="AIF03303.1"/>
    </source>
</evidence>